<dbReference type="SUPFAM" id="SSF51905">
    <property type="entry name" value="FAD/NAD(P)-binding domain"/>
    <property type="match status" value="1"/>
</dbReference>
<evidence type="ECO:0000259" key="8">
    <source>
        <dbReference type="Pfam" id="PF16901"/>
    </source>
</evidence>
<comment type="catalytic activity">
    <reaction evidence="6">
        <text>a quinone + sn-glycerol 3-phosphate = dihydroxyacetone phosphate + a quinol</text>
        <dbReference type="Rhea" id="RHEA:18977"/>
        <dbReference type="ChEBI" id="CHEBI:24646"/>
        <dbReference type="ChEBI" id="CHEBI:57597"/>
        <dbReference type="ChEBI" id="CHEBI:57642"/>
        <dbReference type="ChEBI" id="CHEBI:132124"/>
        <dbReference type="EC" id="1.1.5.3"/>
    </reaction>
</comment>
<dbReference type="PROSITE" id="PS00977">
    <property type="entry name" value="FAD_G3PDH_1"/>
    <property type="match status" value="1"/>
</dbReference>
<dbReference type="EC" id="1.1.5.3" evidence="6"/>
<dbReference type="Gene3D" id="1.10.8.870">
    <property type="entry name" value="Alpha-glycerophosphate oxidase, cap domain"/>
    <property type="match status" value="1"/>
</dbReference>
<comment type="cofactor">
    <cofactor evidence="1 6">
        <name>FAD</name>
        <dbReference type="ChEBI" id="CHEBI:57692"/>
    </cofactor>
</comment>
<dbReference type="Gene3D" id="3.30.9.10">
    <property type="entry name" value="D-Amino Acid Oxidase, subunit A, domain 2"/>
    <property type="match status" value="1"/>
</dbReference>
<dbReference type="Pfam" id="PF16901">
    <property type="entry name" value="DAO_C"/>
    <property type="match status" value="1"/>
</dbReference>
<feature type="domain" description="Alpha-glycerophosphate oxidase C-terminal" evidence="8">
    <location>
        <begin position="393"/>
        <end position="517"/>
    </location>
</feature>
<evidence type="ECO:0000256" key="4">
    <source>
        <dbReference type="ARBA" id="ARBA00022827"/>
    </source>
</evidence>
<gene>
    <name evidence="9" type="ORF">GCM10022204_03290</name>
</gene>
<evidence type="ECO:0000256" key="2">
    <source>
        <dbReference type="ARBA" id="ARBA00007330"/>
    </source>
</evidence>
<dbReference type="Gene3D" id="3.50.50.60">
    <property type="entry name" value="FAD/NAD(P)-binding domain"/>
    <property type="match status" value="1"/>
</dbReference>
<dbReference type="InterPro" id="IPR036188">
    <property type="entry name" value="FAD/NAD-bd_sf"/>
</dbReference>
<dbReference type="Pfam" id="PF01266">
    <property type="entry name" value="DAO"/>
    <property type="match status" value="1"/>
</dbReference>
<evidence type="ECO:0000256" key="3">
    <source>
        <dbReference type="ARBA" id="ARBA00022630"/>
    </source>
</evidence>
<reference evidence="10" key="1">
    <citation type="journal article" date="2019" name="Int. J. Syst. Evol. Microbiol.">
        <title>The Global Catalogue of Microorganisms (GCM) 10K type strain sequencing project: providing services to taxonomists for standard genome sequencing and annotation.</title>
        <authorList>
            <consortium name="The Broad Institute Genomics Platform"/>
            <consortium name="The Broad Institute Genome Sequencing Center for Infectious Disease"/>
            <person name="Wu L."/>
            <person name="Ma J."/>
        </authorList>
    </citation>
    <scope>NUCLEOTIDE SEQUENCE [LARGE SCALE GENOMIC DNA]</scope>
    <source>
        <strain evidence="10">JCM 16548</strain>
    </source>
</reference>
<keyword evidence="5 6" id="KW-0560">Oxidoreductase</keyword>
<dbReference type="RefSeq" id="WP_344810521.1">
    <property type="nucleotide sequence ID" value="NZ_BAAAYX010000002.1"/>
</dbReference>
<evidence type="ECO:0000313" key="10">
    <source>
        <dbReference type="Proteomes" id="UP001500051"/>
    </source>
</evidence>
<evidence type="ECO:0000313" key="9">
    <source>
        <dbReference type="EMBL" id="GAA3691459.1"/>
    </source>
</evidence>
<organism evidence="9 10">
    <name type="scientific">Microlunatus aurantiacus</name>
    <dbReference type="NCBI Taxonomy" id="446786"/>
    <lineage>
        <taxon>Bacteria</taxon>
        <taxon>Bacillati</taxon>
        <taxon>Actinomycetota</taxon>
        <taxon>Actinomycetes</taxon>
        <taxon>Propionibacteriales</taxon>
        <taxon>Propionibacteriaceae</taxon>
        <taxon>Microlunatus</taxon>
    </lineage>
</organism>
<dbReference type="PANTHER" id="PTHR11985">
    <property type="entry name" value="GLYCEROL-3-PHOSPHATE DEHYDROGENASE"/>
    <property type="match status" value="1"/>
</dbReference>
<comment type="similarity">
    <text evidence="2 6">Belongs to the FAD-dependent glycerol-3-phosphate dehydrogenase family.</text>
</comment>
<keyword evidence="4" id="KW-0274">FAD</keyword>
<feature type="domain" description="FAD dependent oxidoreductase" evidence="7">
    <location>
        <begin position="20"/>
        <end position="368"/>
    </location>
</feature>
<dbReference type="PANTHER" id="PTHR11985:SF31">
    <property type="entry name" value="GLYCEROL-3-PHOSPHATE DEHYDROGENASE 2"/>
    <property type="match status" value="1"/>
</dbReference>
<keyword evidence="3 6" id="KW-0285">Flavoprotein</keyword>
<evidence type="ECO:0000256" key="1">
    <source>
        <dbReference type="ARBA" id="ARBA00001974"/>
    </source>
</evidence>
<dbReference type="InterPro" id="IPR031656">
    <property type="entry name" value="DAO_C"/>
</dbReference>
<evidence type="ECO:0000256" key="5">
    <source>
        <dbReference type="ARBA" id="ARBA00023002"/>
    </source>
</evidence>
<dbReference type="PRINTS" id="PR01001">
    <property type="entry name" value="FADG3PDH"/>
</dbReference>
<evidence type="ECO:0000259" key="7">
    <source>
        <dbReference type="Pfam" id="PF01266"/>
    </source>
</evidence>
<name>A0ABP7CKU6_9ACTN</name>
<dbReference type="Proteomes" id="UP001500051">
    <property type="component" value="Unassembled WGS sequence"/>
</dbReference>
<protein>
    <recommendedName>
        <fullName evidence="6">Glycerol-3-phosphate dehydrogenase</fullName>
        <ecNumber evidence="6">1.1.5.3</ecNumber>
    </recommendedName>
</protein>
<evidence type="ECO:0000256" key="6">
    <source>
        <dbReference type="RuleBase" id="RU361217"/>
    </source>
</evidence>
<sequence length="539" mass="57038">MTEELPRGPTPAELAAADLDVLVVGGGVVGAGAALDAATRGLRVGLVDAGDWGGGRSGRTSTLVHGGLVDLARIGVPAVAELRRERDLLLDRIAPHLVRRVPLLVPLTGGLRERLAIEAGLTVYDAAAFSIRQPGVLPGHRQLARRAVRRLAPSLDLARITGAVQLYEGQVDDARLAITVVRTAIAYGVLAVPRTPVRRLLVEPGGRVVGAVVDDRVDGPVTLRARTVVLATGSELSQLLPGGATGVGDPGGRVDLPAAATPTAPTGTVHLVVPRDRIRTSTGLVLREGDARVYVVPWGRHWIVGSTAAWSEPDRLLDRLNRHLLRPVDAAAVESTYAAPARVGPDTDRTPTVQVPRPGLVLVRGSGLAGYRRDAERAVDAAVGQLGGLHPPSTTTRVPLLGADGFTARWNQRHLLARRAGVHVLVMEHLLRRYGSGVDTLIEAVRRRPELGGSLSGAEDYLAVEVWFAVVHEGATQLRDVLVRRTRIAIETWDGGAEAAGAVARLMGSELGWDDAETSRQISRYLRRAADRPGPAAGS</sequence>
<dbReference type="InterPro" id="IPR000447">
    <property type="entry name" value="G3P_DH_FAD-dep"/>
</dbReference>
<proteinExistence type="inferred from homology"/>
<dbReference type="InterPro" id="IPR006076">
    <property type="entry name" value="FAD-dep_OxRdtase"/>
</dbReference>
<dbReference type="InterPro" id="IPR038299">
    <property type="entry name" value="DAO_C_sf"/>
</dbReference>
<comment type="caution">
    <text evidence="9">The sequence shown here is derived from an EMBL/GenBank/DDBJ whole genome shotgun (WGS) entry which is preliminary data.</text>
</comment>
<dbReference type="EMBL" id="BAAAYX010000002">
    <property type="protein sequence ID" value="GAA3691459.1"/>
    <property type="molecule type" value="Genomic_DNA"/>
</dbReference>
<keyword evidence="10" id="KW-1185">Reference proteome</keyword>
<accession>A0ABP7CKU6</accession>